<evidence type="ECO:0008006" key="4">
    <source>
        <dbReference type="Google" id="ProtNLM"/>
    </source>
</evidence>
<organism evidence="2 3">
    <name type="scientific">Altererythrobacter rubellus</name>
    <dbReference type="NCBI Taxonomy" id="2173831"/>
    <lineage>
        <taxon>Bacteria</taxon>
        <taxon>Pseudomonadati</taxon>
        <taxon>Pseudomonadota</taxon>
        <taxon>Alphaproteobacteria</taxon>
        <taxon>Sphingomonadales</taxon>
        <taxon>Erythrobacteraceae</taxon>
        <taxon>Altererythrobacter</taxon>
    </lineage>
</organism>
<accession>A0A9Y2B7X4</accession>
<evidence type="ECO:0000313" key="2">
    <source>
        <dbReference type="EMBL" id="WIW95641.1"/>
    </source>
</evidence>
<dbReference type="Gene3D" id="3.90.1720.30">
    <property type="entry name" value="PPPDE domains"/>
    <property type="match status" value="1"/>
</dbReference>
<feature type="chain" id="PRO_5040937230" description="DUF4105 domain-containing protein" evidence="1">
    <location>
        <begin position="23"/>
        <end position="176"/>
    </location>
</feature>
<dbReference type="Proteomes" id="UP001231445">
    <property type="component" value="Chromosome"/>
</dbReference>
<dbReference type="RefSeq" id="WP_285975956.1">
    <property type="nucleotide sequence ID" value="NZ_CP127221.1"/>
</dbReference>
<evidence type="ECO:0000313" key="3">
    <source>
        <dbReference type="Proteomes" id="UP001231445"/>
    </source>
</evidence>
<dbReference type="KEGG" id="arue:QQX03_00595"/>
<proteinExistence type="predicted"/>
<protein>
    <recommendedName>
        <fullName evidence="4">DUF4105 domain-containing protein</fullName>
    </recommendedName>
</protein>
<gene>
    <name evidence="2" type="ORF">QQX03_00595</name>
</gene>
<evidence type="ECO:0000256" key="1">
    <source>
        <dbReference type="SAM" id="SignalP"/>
    </source>
</evidence>
<dbReference type="InterPro" id="IPR042266">
    <property type="entry name" value="PPPDE_sf"/>
</dbReference>
<dbReference type="EMBL" id="CP127221">
    <property type="protein sequence ID" value="WIW95641.1"/>
    <property type="molecule type" value="Genomic_DNA"/>
</dbReference>
<name>A0A9Y2B7X4_9SPHN</name>
<feature type="signal peptide" evidence="1">
    <location>
        <begin position="1"/>
        <end position="22"/>
    </location>
</feature>
<keyword evidence="1" id="KW-0732">Signal</keyword>
<sequence length="176" mass="20093">MGRYLSILLALLTFGWASPALADVQLSFHSFNGSVLFGRYPHAFIVLEGELESSGEVINENYGFTAKTVSTRILNGPVEHDISIEEPKYIRKTNRHFTITITDAQYREVIALMRAWRDAPGKYYDLDKRNCIHFVGEIAKIIGLRVEYPENMLRRPKKWLNHVTSLNPQLGAEVIN</sequence>
<dbReference type="AlphaFoldDB" id="A0A9Y2B7X4"/>
<reference evidence="2 3" key="1">
    <citation type="submission" date="2023-06" db="EMBL/GenBank/DDBJ databases">
        <title>Altererythrobacter rubellus NBRC 112769 genome.</title>
        <authorList>
            <person name="Zhang K."/>
        </authorList>
    </citation>
    <scope>NUCLEOTIDE SEQUENCE [LARGE SCALE GENOMIC DNA]</scope>
    <source>
        <strain evidence="2 3">NBRC 112769</strain>
    </source>
</reference>
<keyword evidence="3" id="KW-1185">Reference proteome</keyword>